<dbReference type="Pfam" id="PF02971">
    <property type="entry name" value="FTCD"/>
    <property type="match status" value="1"/>
</dbReference>
<dbReference type="SUPFAM" id="SSF55116">
    <property type="entry name" value="Formiminotransferase domain of formiminotransferase-cyclodeaminase"/>
    <property type="match status" value="2"/>
</dbReference>
<evidence type="ECO:0000256" key="20">
    <source>
        <dbReference type="ARBA" id="ARBA00030029"/>
    </source>
</evidence>
<comment type="subunit">
    <text evidence="19">Homooctamer, including four polyglutamate binding sites. The subunits are arranged as a tetramer of dimers, and form a planar ring-shaped structure.</text>
</comment>
<keyword evidence="14" id="KW-0333">Golgi apparatus</keyword>
<evidence type="ECO:0000259" key="22">
    <source>
        <dbReference type="SMART" id="SM01222"/>
    </source>
</evidence>
<organism evidence="23 24">
    <name type="scientific">Tropilaelaps mercedesae</name>
    <dbReference type="NCBI Taxonomy" id="418985"/>
    <lineage>
        <taxon>Eukaryota</taxon>
        <taxon>Metazoa</taxon>
        <taxon>Ecdysozoa</taxon>
        <taxon>Arthropoda</taxon>
        <taxon>Chelicerata</taxon>
        <taxon>Arachnida</taxon>
        <taxon>Acari</taxon>
        <taxon>Parasitiformes</taxon>
        <taxon>Mesostigmata</taxon>
        <taxon>Gamasina</taxon>
        <taxon>Dermanyssoidea</taxon>
        <taxon>Laelapidae</taxon>
        <taxon>Tropilaelaps</taxon>
    </lineage>
</organism>
<evidence type="ECO:0000256" key="14">
    <source>
        <dbReference type="ARBA" id="ARBA00023034"/>
    </source>
</evidence>
<evidence type="ECO:0000256" key="1">
    <source>
        <dbReference type="ARBA" id="ARBA00002680"/>
    </source>
</evidence>
<dbReference type="InterPro" id="IPR013802">
    <property type="entry name" value="Formiminotransferase_C"/>
</dbReference>
<dbReference type="PANTHER" id="PTHR12234:SF0">
    <property type="entry name" value="FORMIMIDOYLTRANSFERASE-CYCLODEAMINASE"/>
    <property type="match status" value="1"/>
</dbReference>
<dbReference type="InterPro" id="IPR051623">
    <property type="entry name" value="FTCD"/>
</dbReference>
<dbReference type="AlphaFoldDB" id="A0A1V9Y1B7"/>
<dbReference type="GO" id="GO:0005794">
    <property type="term" value="C:Golgi apparatus"/>
    <property type="evidence" value="ECO:0007669"/>
    <property type="project" value="UniProtKB-SubCell"/>
</dbReference>
<evidence type="ECO:0000256" key="8">
    <source>
        <dbReference type="ARBA" id="ARBA00012998"/>
    </source>
</evidence>
<dbReference type="SUPFAM" id="SSF101262">
    <property type="entry name" value="Methenyltetrahydrofolate cyclohydrolase-like"/>
    <property type="match status" value="1"/>
</dbReference>
<reference evidence="23 24" key="1">
    <citation type="journal article" date="2017" name="Gigascience">
        <title>Draft genome of the honey bee ectoparasitic mite, Tropilaelaps mercedesae, is shaped by the parasitic life history.</title>
        <authorList>
            <person name="Dong X."/>
            <person name="Armstrong S.D."/>
            <person name="Xia D."/>
            <person name="Makepeace B.L."/>
            <person name="Darby A.C."/>
            <person name="Kadowaki T."/>
        </authorList>
    </citation>
    <scope>NUCLEOTIDE SEQUENCE [LARGE SCALE GENOMIC DNA]</scope>
    <source>
        <strain evidence="23">Wuxi-XJTLU</strain>
    </source>
</reference>
<dbReference type="InterPro" id="IPR037064">
    <property type="entry name" value="Formiminotransferase_N_sf"/>
</dbReference>
<evidence type="ECO:0000259" key="21">
    <source>
        <dbReference type="SMART" id="SM01221"/>
    </source>
</evidence>
<evidence type="ECO:0000256" key="2">
    <source>
        <dbReference type="ARBA" id="ARBA00004114"/>
    </source>
</evidence>
<dbReference type="SMART" id="SM01221">
    <property type="entry name" value="FTCD"/>
    <property type="match status" value="1"/>
</dbReference>
<keyword evidence="12" id="KW-0369">Histidine metabolism</keyword>
<evidence type="ECO:0000256" key="16">
    <source>
        <dbReference type="ARBA" id="ARBA00023239"/>
    </source>
</evidence>
<evidence type="ECO:0000256" key="18">
    <source>
        <dbReference type="ARBA" id="ARBA00025506"/>
    </source>
</evidence>
<dbReference type="PROSITE" id="PS50096">
    <property type="entry name" value="IQ"/>
    <property type="match status" value="1"/>
</dbReference>
<comment type="caution">
    <text evidence="23">The sequence shown here is derived from an EMBL/GenBank/DDBJ whole genome shotgun (WGS) entry which is preliminary data.</text>
</comment>
<evidence type="ECO:0000313" key="24">
    <source>
        <dbReference type="Proteomes" id="UP000192247"/>
    </source>
</evidence>
<name>A0A1V9Y1B7_9ACAR</name>
<accession>A0A1V9Y1B7</accession>
<evidence type="ECO:0000256" key="5">
    <source>
        <dbReference type="ARBA" id="ARBA00008297"/>
    </source>
</evidence>
<dbReference type="GO" id="GO:0030409">
    <property type="term" value="F:glutamate formimidoyltransferase activity"/>
    <property type="evidence" value="ECO:0007669"/>
    <property type="project" value="UniProtKB-EC"/>
</dbReference>
<dbReference type="UniPathway" id="UPA00379">
    <property type="reaction ID" value="UER00555"/>
</dbReference>
<keyword evidence="24" id="KW-1185">Reference proteome</keyword>
<keyword evidence="15" id="KW-0206">Cytoskeleton</keyword>
<sequence length="549" mass="60467">MASRQKIVECVPNFSEGQKPDVIEAISASIRSTQGCTLLNVDPGVSTNRTVYTFVGSPDAVIEGALAAAKAAYSLIDMSRHKGEHARLGALDVCPFVPVRGVEMEECVYCARKFGEKLAAELKVPVFLYGYAARQDYRRSVAQIRAGQYEGLAAKLERPEWRPDFGPTEFVSQWGATMAGARKFLIAYNVNLISTKEQAHKLALNIREEGRGAQQPGLFKRLQAVGWWLAERNLAQVSCNVLDNDVTALHQVFEELTRQANEMRLPVTGSEIVGLVPLKAILDAADFYIEKEKLFILEEDQKLHLVINRLGLSSISPFVPEERIVEYMLKEDTSRLLVHLPMRDFVRRVGARTVAPGGGSVAALCASTGAALAAMVGKLSFGRKAWEHLDEPMRRLIPIVHRAAEELLPLVDADTDAYMAIVVANRLGAATPEEAQVKEESVQAAVKHAIHVPLSVCRLVDRLWPTLKELASICNIASRADLQVGAKILEAATFGAYYNVMTNCEDLVDETARDKIRAEVERLRANAQAMSHTVLAALEQRATSELRQV</sequence>
<keyword evidence="16" id="KW-0456">Lyase</keyword>
<evidence type="ECO:0000256" key="3">
    <source>
        <dbReference type="ARBA" id="ARBA00004555"/>
    </source>
</evidence>
<dbReference type="SMART" id="SM01222">
    <property type="entry name" value="FTCD_N"/>
    <property type="match status" value="1"/>
</dbReference>
<dbReference type="GO" id="GO:0019556">
    <property type="term" value="P:L-histidine catabolic process to glutamate and formamide"/>
    <property type="evidence" value="ECO:0007669"/>
    <property type="project" value="UniProtKB-UniPathway"/>
</dbReference>
<dbReference type="Gene3D" id="3.30.990.10">
    <property type="entry name" value="Formiminotransferase, N-terminal subdomain"/>
    <property type="match status" value="1"/>
</dbReference>
<keyword evidence="10" id="KW-0963">Cytoplasm</keyword>
<dbReference type="STRING" id="418985.A0A1V9Y1B7"/>
<dbReference type="GO" id="GO:0005542">
    <property type="term" value="F:folic acid binding"/>
    <property type="evidence" value="ECO:0007669"/>
    <property type="project" value="UniProtKB-KW"/>
</dbReference>
<dbReference type="FunFam" id="3.30.990.10:FF:000001">
    <property type="entry name" value="Formimidoyltransferase cyclodeaminase"/>
    <property type="match status" value="1"/>
</dbReference>
<dbReference type="EC" id="2.1.2.5" evidence="7"/>
<comment type="function">
    <text evidence="1">Binds and promotes bundling of vimentin filaments originating from the Golgi.</text>
</comment>
<dbReference type="Gene3D" id="3.30.70.670">
    <property type="entry name" value="Formiminotransferase, C-terminal subdomain"/>
    <property type="match status" value="1"/>
</dbReference>
<keyword evidence="13" id="KW-0290">Folate-binding</keyword>
<dbReference type="OrthoDB" id="48036at2759"/>
<dbReference type="EC" id="4.3.1.4" evidence="8"/>
<dbReference type="InterPro" id="IPR037070">
    <property type="entry name" value="Formiminotransferase_C_sf"/>
</dbReference>
<dbReference type="GO" id="GO:0030412">
    <property type="term" value="F:formimidoyltetrahydrofolate cyclodeaminase activity"/>
    <property type="evidence" value="ECO:0007669"/>
    <property type="project" value="UniProtKB-EC"/>
</dbReference>
<evidence type="ECO:0000256" key="15">
    <source>
        <dbReference type="ARBA" id="ARBA00023212"/>
    </source>
</evidence>
<feature type="domain" description="Formiminotransferase N-terminal subdomain" evidence="22">
    <location>
        <begin position="6"/>
        <end position="183"/>
    </location>
</feature>
<evidence type="ECO:0000256" key="17">
    <source>
        <dbReference type="ARBA" id="ARBA00023268"/>
    </source>
</evidence>
<comment type="function">
    <text evidence="18">Folate-dependent enzyme, that displays both transferase and deaminase activity. Serves to channel one-carbon units from formiminoglutamate to the folate pool.</text>
</comment>
<dbReference type="Pfam" id="PF04961">
    <property type="entry name" value="FTCD_C"/>
    <property type="match status" value="1"/>
</dbReference>
<evidence type="ECO:0000313" key="23">
    <source>
        <dbReference type="EMBL" id="OQR79526.1"/>
    </source>
</evidence>
<dbReference type="InterPro" id="IPR012886">
    <property type="entry name" value="Formiminotransferase_N"/>
</dbReference>
<dbReference type="Proteomes" id="UP000192247">
    <property type="component" value="Unassembled WGS sequence"/>
</dbReference>
<dbReference type="NCBIfam" id="TIGR02024">
    <property type="entry name" value="FtcD"/>
    <property type="match status" value="1"/>
</dbReference>
<evidence type="ECO:0000256" key="6">
    <source>
        <dbReference type="ARBA" id="ARBA00010825"/>
    </source>
</evidence>
<dbReference type="EMBL" id="MNPL01001012">
    <property type="protein sequence ID" value="OQR79526.1"/>
    <property type="molecule type" value="Genomic_DNA"/>
</dbReference>
<feature type="domain" description="Formiminotransferase C-terminal subdomain" evidence="21">
    <location>
        <begin position="184"/>
        <end position="328"/>
    </location>
</feature>
<protein>
    <recommendedName>
        <fullName evidence="9">Formimidoyltransferase-cyclodeaminase</fullName>
        <ecNumber evidence="7">2.1.2.5</ecNumber>
        <ecNumber evidence="8">4.3.1.4</ecNumber>
    </recommendedName>
    <alternativeName>
        <fullName evidence="20">Formiminotransferase-cyclodeaminase</fullName>
    </alternativeName>
</protein>
<comment type="similarity">
    <text evidence="5">In the N-terminal section; belongs to the formiminotransferase family.</text>
</comment>
<dbReference type="FunFam" id="1.20.120.680:FF:000001">
    <property type="entry name" value="Formimidoyltransferase cyclodeaminase"/>
    <property type="match status" value="1"/>
</dbReference>
<dbReference type="InterPro" id="IPR007044">
    <property type="entry name" value="Cyclodeamin/CycHdrlase"/>
</dbReference>
<evidence type="ECO:0000256" key="7">
    <source>
        <dbReference type="ARBA" id="ARBA00012252"/>
    </source>
</evidence>
<dbReference type="PANTHER" id="PTHR12234">
    <property type="entry name" value="FORMIMINOTRANSFERASE-CYCLODEAMINASE"/>
    <property type="match status" value="1"/>
</dbReference>
<dbReference type="InterPro" id="IPR022384">
    <property type="entry name" value="FormiminoTrfase_cat_dom_sf"/>
</dbReference>
<evidence type="ECO:0000256" key="12">
    <source>
        <dbReference type="ARBA" id="ARBA00022808"/>
    </source>
</evidence>
<keyword evidence="17" id="KW-0511">Multifunctional enzyme</keyword>
<dbReference type="FunFam" id="3.30.70.670:FF:000001">
    <property type="entry name" value="Formimidoyltransferase cyclodeaminase"/>
    <property type="match status" value="1"/>
</dbReference>
<comment type="pathway">
    <text evidence="4">Amino-acid degradation; L-histidine degradation into L-glutamate; L-glutamate from N-formimidoyl-L-glutamate (transferase route): step 1/1.</text>
</comment>
<evidence type="ECO:0000256" key="19">
    <source>
        <dbReference type="ARBA" id="ARBA00025915"/>
    </source>
</evidence>
<dbReference type="Pfam" id="PF07837">
    <property type="entry name" value="FTCD_N"/>
    <property type="match status" value="1"/>
</dbReference>
<proteinExistence type="inferred from homology"/>
<dbReference type="GO" id="GO:0005814">
    <property type="term" value="C:centriole"/>
    <property type="evidence" value="ECO:0007669"/>
    <property type="project" value="UniProtKB-SubCell"/>
</dbReference>
<dbReference type="GO" id="GO:0019557">
    <property type="term" value="P:L-histidine catabolic process to glutamate and formate"/>
    <property type="evidence" value="ECO:0007669"/>
    <property type="project" value="UniProtKB-UniPathway"/>
</dbReference>
<dbReference type="InterPro" id="IPR004227">
    <property type="entry name" value="Formiminotransferase_cat"/>
</dbReference>
<gene>
    <name evidence="23" type="ORF">BIW11_05675</name>
</gene>
<dbReference type="InterPro" id="IPR036178">
    <property type="entry name" value="Formintransfe-cycloase-like_sf"/>
</dbReference>
<evidence type="ECO:0000256" key="9">
    <source>
        <dbReference type="ARBA" id="ARBA00017787"/>
    </source>
</evidence>
<evidence type="ECO:0000256" key="11">
    <source>
        <dbReference type="ARBA" id="ARBA00022679"/>
    </source>
</evidence>
<evidence type="ECO:0000256" key="13">
    <source>
        <dbReference type="ARBA" id="ARBA00022954"/>
    </source>
</evidence>
<dbReference type="Gene3D" id="1.20.120.680">
    <property type="entry name" value="Formiminotetrahydrofolate cyclodeaminase monomer, up-and-down helical bundle"/>
    <property type="match status" value="1"/>
</dbReference>
<comment type="similarity">
    <text evidence="6">In the C-terminal section; belongs to the cyclodeaminase/cyclohydrolase family.</text>
</comment>
<evidence type="ECO:0000256" key="4">
    <source>
        <dbReference type="ARBA" id="ARBA00005082"/>
    </source>
</evidence>
<comment type="subcellular location">
    <subcellularLocation>
        <location evidence="2">Cytoplasm</location>
        <location evidence="2">Cytoskeleton</location>
        <location evidence="2">Microtubule organizing center</location>
        <location evidence="2">Centrosome</location>
        <location evidence="2">Centriole</location>
    </subcellularLocation>
    <subcellularLocation>
        <location evidence="3">Golgi apparatus</location>
    </subcellularLocation>
</comment>
<dbReference type="InParanoid" id="A0A1V9Y1B7"/>
<keyword evidence="11 23" id="KW-0808">Transferase</keyword>
<evidence type="ECO:0000256" key="10">
    <source>
        <dbReference type="ARBA" id="ARBA00022490"/>
    </source>
</evidence>